<dbReference type="SUPFAM" id="SSF56112">
    <property type="entry name" value="Protein kinase-like (PK-like)"/>
    <property type="match status" value="1"/>
</dbReference>
<dbReference type="EMBL" id="HBIP01034128">
    <property type="protein sequence ID" value="CAE0505754.1"/>
    <property type="molecule type" value="Transcribed_RNA"/>
</dbReference>
<dbReference type="InterPro" id="IPR011009">
    <property type="entry name" value="Kinase-like_dom_sf"/>
</dbReference>
<dbReference type="PANTHER" id="PTHR10566:SF117">
    <property type="entry name" value="UNUSUAL PROTEIN KINASE-RELATED"/>
    <property type="match status" value="1"/>
</dbReference>
<sequence>MISGKGACRCQGGGLSLGKQHQGPKGCGSQLPSRLPTWQGKCLPGRTSTHVTAAASSRRSAMNAQIKQMRTSMEEDEQLAALMAGLRGSNIDESDFALKSTKMNLMEVRATEGDDKLPTVYDPQQIADFWGRRPVSVVRRILQLAGIGGGFVLRLGFDAARGRLKETETARAIELREIMTSLGPAYIKLGQALSIRPDVLSPAAMSELQKLCDKVPSFDNAQAMAVLKEELGKSWEEIYDELTPEPIAAASLGQVYKGRLRGTGEAVAVKVQRPGVLETVTVDLFIIRSVGLLTREFLPSVQARLDIVGLLDEWASRFFEELDYVKEGQNGEKFIEHMRVDLPQVMVPRTYAEFTSRRVLTTGWLEGEKLSQSKADDVGSLVNVGVISYLKQLLDTGFFHADPHPGNLIRTPDGRLAILDFGLICEVDDNIKYGMIEAISHLIHRDYEAIVVDFVTLGFIPEGTNLEPILPVLARVFDRALEGGGAKNINFQELSADLAQITFDYPFRIPPYFALIIRAISVLEGIALVGNPDFAIVDEAYPYIARRLLTDPSPRLREALRYMIYGRTSVFDADRFIDLLSALEDFQTASTSAMGDHGSVRAEGPMRVPFSSTMPDSSGSGRPDNMLALPPGGDGNWGRSEDGVPSFSLPFLQPVVNSLSFLQPVATPILEMSPLGRALNSSLMAAAGQGSGNTAIIRGGASANSSTREALRFMLSPEGTWFRQFVMDELVKSIDALSRDQAHLLAQRLGLAGLPLPVLLPGAKRATLPLAPEVTAEDRALVDNVLKIVDFLTREKAVLQNEATLAANNPGTVFTDILPFMPTVATEVLPELMQRLVFRVTARLVRDLYGEQRTLETSRVGV</sequence>
<proteinExistence type="inferred from homology"/>
<reference evidence="3" key="1">
    <citation type="submission" date="2021-01" db="EMBL/GenBank/DDBJ databases">
        <authorList>
            <person name="Corre E."/>
            <person name="Pelletier E."/>
            <person name="Niang G."/>
            <person name="Scheremetjew M."/>
            <person name="Finn R."/>
            <person name="Kale V."/>
            <person name="Holt S."/>
            <person name="Cochrane G."/>
            <person name="Meng A."/>
            <person name="Brown T."/>
            <person name="Cohen L."/>
        </authorList>
    </citation>
    <scope>NUCLEOTIDE SEQUENCE</scope>
    <source>
        <strain evidence="3">CCMP1320</strain>
    </source>
</reference>
<name>A0A7S3R8B5_DUNTE</name>
<accession>A0A7S3R8B5</accession>
<dbReference type="PROSITE" id="PS50011">
    <property type="entry name" value="PROTEIN_KINASE_DOM"/>
    <property type="match status" value="1"/>
</dbReference>
<evidence type="ECO:0000313" key="3">
    <source>
        <dbReference type="EMBL" id="CAE0505754.1"/>
    </source>
</evidence>
<dbReference type="GO" id="GO:0009507">
    <property type="term" value="C:chloroplast"/>
    <property type="evidence" value="ECO:0007669"/>
    <property type="project" value="TreeGrafter"/>
</dbReference>
<organism evidence="3">
    <name type="scientific">Dunaliella tertiolecta</name>
    <name type="common">Green alga</name>
    <dbReference type="NCBI Taxonomy" id="3047"/>
    <lineage>
        <taxon>Eukaryota</taxon>
        <taxon>Viridiplantae</taxon>
        <taxon>Chlorophyta</taxon>
        <taxon>core chlorophytes</taxon>
        <taxon>Chlorophyceae</taxon>
        <taxon>CS clade</taxon>
        <taxon>Chlamydomonadales</taxon>
        <taxon>Dunaliellaceae</taxon>
        <taxon>Dunaliella</taxon>
    </lineage>
</organism>
<evidence type="ECO:0000256" key="1">
    <source>
        <dbReference type="ARBA" id="ARBA00009670"/>
    </source>
</evidence>
<dbReference type="InterPro" id="IPR000719">
    <property type="entry name" value="Prot_kinase_dom"/>
</dbReference>
<dbReference type="InterPro" id="IPR050154">
    <property type="entry name" value="UbiB_kinase"/>
</dbReference>
<feature type="domain" description="Protein kinase" evidence="2">
    <location>
        <begin position="241"/>
        <end position="577"/>
    </location>
</feature>
<dbReference type="GO" id="GO:0005524">
    <property type="term" value="F:ATP binding"/>
    <property type="evidence" value="ECO:0007669"/>
    <property type="project" value="InterPro"/>
</dbReference>
<gene>
    <name evidence="3" type="ORF">DTER00134_LOCUS20827</name>
</gene>
<dbReference type="CDD" id="cd05121">
    <property type="entry name" value="ABC1_ADCK3-like"/>
    <property type="match status" value="1"/>
</dbReference>
<dbReference type="AlphaFoldDB" id="A0A7S3R8B5"/>
<dbReference type="InterPro" id="IPR004147">
    <property type="entry name" value="ABC1_dom"/>
</dbReference>
<comment type="similarity">
    <text evidence="1">Belongs to the protein kinase superfamily. ADCK protein kinase family.</text>
</comment>
<dbReference type="PANTHER" id="PTHR10566">
    <property type="entry name" value="CHAPERONE-ACTIVITY OF BC1 COMPLEX CABC1 -RELATED"/>
    <property type="match status" value="1"/>
</dbReference>
<protein>
    <recommendedName>
        <fullName evidence="2">Protein kinase domain-containing protein</fullName>
    </recommendedName>
</protein>
<dbReference type="GO" id="GO:0004672">
    <property type="term" value="F:protein kinase activity"/>
    <property type="evidence" value="ECO:0007669"/>
    <property type="project" value="InterPro"/>
</dbReference>
<dbReference type="Pfam" id="PF03109">
    <property type="entry name" value="ABC1"/>
    <property type="match status" value="1"/>
</dbReference>
<evidence type="ECO:0000259" key="2">
    <source>
        <dbReference type="PROSITE" id="PS50011"/>
    </source>
</evidence>